<dbReference type="GO" id="GO:0005834">
    <property type="term" value="C:heterotrimeric G-protein complex"/>
    <property type="evidence" value="ECO:0007669"/>
    <property type="project" value="TreeGrafter"/>
</dbReference>
<protein>
    <submittedName>
        <fullName evidence="7">G-protein alpha subunit</fullName>
    </submittedName>
</protein>
<keyword evidence="5" id="KW-0479">Metal-binding</keyword>
<dbReference type="InterPro" id="IPR001019">
    <property type="entry name" value="Gprotein_alpha_su"/>
</dbReference>
<dbReference type="PROSITE" id="PS51882">
    <property type="entry name" value="G_ALPHA"/>
    <property type="match status" value="1"/>
</dbReference>
<evidence type="ECO:0000256" key="3">
    <source>
        <dbReference type="ARBA" id="ARBA00023224"/>
    </source>
</evidence>
<evidence type="ECO:0000256" key="4">
    <source>
        <dbReference type="PIRSR" id="PIRSR601019-1"/>
    </source>
</evidence>
<keyword evidence="3" id="KW-0807">Transducer</keyword>
<keyword evidence="1 4" id="KW-0547">Nucleotide-binding</keyword>
<dbReference type="Proteomes" id="UP000038045">
    <property type="component" value="Unplaced"/>
</dbReference>
<dbReference type="GO" id="GO:0005737">
    <property type="term" value="C:cytoplasm"/>
    <property type="evidence" value="ECO:0007669"/>
    <property type="project" value="TreeGrafter"/>
</dbReference>
<dbReference type="AlphaFoldDB" id="A0A0N4Z2F5"/>
<dbReference type="GO" id="GO:0007606">
    <property type="term" value="P:sensory perception of chemical stimulus"/>
    <property type="evidence" value="ECO:0007669"/>
    <property type="project" value="TreeGrafter"/>
</dbReference>
<dbReference type="Pfam" id="PF00503">
    <property type="entry name" value="G-alpha"/>
    <property type="match status" value="1"/>
</dbReference>
<evidence type="ECO:0000256" key="5">
    <source>
        <dbReference type="PIRSR" id="PIRSR601019-2"/>
    </source>
</evidence>
<dbReference type="GO" id="GO:0031683">
    <property type="term" value="F:G-protein beta/gamma-subunit complex binding"/>
    <property type="evidence" value="ECO:0007669"/>
    <property type="project" value="InterPro"/>
</dbReference>
<name>A0A0N4Z2F5_PARTI</name>
<dbReference type="Gene3D" id="1.10.400.10">
    <property type="entry name" value="GI Alpha 1, domain 2-like"/>
    <property type="match status" value="1"/>
</dbReference>
<organism evidence="6 7">
    <name type="scientific">Parastrongyloides trichosuri</name>
    <name type="common">Possum-specific nematode worm</name>
    <dbReference type="NCBI Taxonomy" id="131310"/>
    <lineage>
        <taxon>Eukaryota</taxon>
        <taxon>Metazoa</taxon>
        <taxon>Ecdysozoa</taxon>
        <taxon>Nematoda</taxon>
        <taxon>Chromadorea</taxon>
        <taxon>Rhabditida</taxon>
        <taxon>Tylenchina</taxon>
        <taxon>Panagrolaimomorpha</taxon>
        <taxon>Strongyloidoidea</taxon>
        <taxon>Strongyloididae</taxon>
        <taxon>Parastrongyloides</taxon>
    </lineage>
</organism>
<dbReference type="GO" id="GO:0001664">
    <property type="term" value="F:G protein-coupled receptor binding"/>
    <property type="evidence" value="ECO:0007669"/>
    <property type="project" value="TreeGrafter"/>
</dbReference>
<dbReference type="GO" id="GO:0007191">
    <property type="term" value="P:adenylate cyclase-activating dopamine receptor signaling pathway"/>
    <property type="evidence" value="ECO:0007669"/>
    <property type="project" value="TreeGrafter"/>
</dbReference>
<evidence type="ECO:0000256" key="1">
    <source>
        <dbReference type="ARBA" id="ARBA00022741"/>
    </source>
</evidence>
<accession>A0A0N4Z2F5</accession>
<dbReference type="STRING" id="131310.A0A0N4Z2F5"/>
<dbReference type="SUPFAM" id="SSF52540">
    <property type="entry name" value="P-loop containing nucleoside triphosphate hydrolases"/>
    <property type="match status" value="1"/>
</dbReference>
<feature type="binding site" evidence="4">
    <location>
        <begin position="413"/>
        <end position="416"/>
    </location>
    <ligand>
        <name>GTP</name>
        <dbReference type="ChEBI" id="CHEBI:37565"/>
    </ligand>
</feature>
<sequence length="483" mass="57487">MLEIPLTTAEEQWNYLVERNRRNIFNEESDFALLNIVPGKFPEYGGDCPKLFRQVGTVNIPKLIKEEKEKMMIETTFEDNIYDLKRLKEEIFINLAKIEMLENRLYNMNPGYYDKLMKRGNTNFQTSVDCFYKNEDPVIRFFMAGLGSAGKTTVIRQFQLLALSENTRYKMCDEDWNEYDPDKWKRDFENNITWRNTIRKNILDTFNIIIKHNESENIEYDTEDTFNFAIDLSEMIDDGEEYESINENIPNFLESLIILFDDSDFANAFKHKNKIKMEGKKLFDGCDHFMRKEKIIEVFSKNYIPNDDDRVRSRYPTQDMHTYRFKIYDTKLEINDIGGQRSERSKIGEFVKHWSLQGNNDSKNFILLVTAMSDYNEKHEEYESTLLDECLEYMKNLLSNPYASKCGLLIFFNKKDKFLEKLNDPDCREDIIYLKPYLDRSVYNEYLKTGLFKEEDMHKAIASKFAEIINSSFDGKYLWYCIS</sequence>
<evidence type="ECO:0000313" key="7">
    <source>
        <dbReference type="WBParaSite" id="PTRK_0000105000.1"/>
    </source>
</evidence>
<evidence type="ECO:0000313" key="6">
    <source>
        <dbReference type="Proteomes" id="UP000038045"/>
    </source>
</evidence>
<keyword evidence="2 4" id="KW-0342">GTP-binding</keyword>
<dbReference type="SUPFAM" id="SSF47895">
    <property type="entry name" value="Transducin (alpha subunit), insertion domain"/>
    <property type="match status" value="1"/>
</dbReference>
<reference evidence="7" key="1">
    <citation type="submission" date="2017-02" db="UniProtKB">
        <authorList>
            <consortium name="WormBaseParasite"/>
        </authorList>
    </citation>
    <scope>IDENTIFICATION</scope>
</reference>
<feature type="binding site" evidence="5">
    <location>
        <position position="152"/>
    </location>
    <ligand>
        <name>Mg(2+)</name>
        <dbReference type="ChEBI" id="CHEBI:18420"/>
    </ligand>
</feature>
<feature type="binding site" evidence="4">
    <location>
        <begin position="336"/>
        <end position="340"/>
    </location>
    <ligand>
        <name>GTP</name>
        <dbReference type="ChEBI" id="CHEBI:37565"/>
    </ligand>
</feature>
<dbReference type="InterPro" id="IPR011025">
    <property type="entry name" value="GproteinA_insert"/>
</dbReference>
<dbReference type="PANTHER" id="PTHR10218">
    <property type="entry name" value="GTP-BINDING PROTEIN ALPHA SUBUNIT"/>
    <property type="match status" value="1"/>
</dbReference>
<dbReference type="PRINTS" id="PR00318">
    <property type="entry name" value="GPROTEINA"/>
</dbReference>
<dbReference type="WBParaSite" id="PTRK_0000105000.1">
    <property type="protein sequence ID" value="PTRK_0000105000.1"/>
    <property type="gene ID" value="PTRK_0000105000"/>
</dbReference>
<evidence type="ECO:0000256" key="2">
    <source>
        <dbReference type="ARBA" id="ARBA00023134"/>
    </source>
</evidence>
<dbReference type="SMART" id="SM00275">
    <property type="entry name" value="G_alpha"/>
    <property type="match status" value="1"/>
</dbReference>
<keyword evidence="5" id="KW-0460">Magnesium</keyword>
<dbReference type="GO" id="GO:0005525">
    <property type="term" value="F:GTP binding"/>
    <property type="evidence" value="ECO:0007669"/>
    <property type="project" value="UniProtKB-KW"/>
</dbReference>
<dbReference type="PANTHER" id="PTHR10218:SF194">
    <property type="entry name" value="G PROTEIN, ALPHA SUBUNIT"/>
    <property type="match status" value="1"/>
</dbReference>
<feature type="binding site" evidence="5">
    <location>
        <position position="317"/>
    </location>
    <ligand>
        <name>Mg(2+)</name>
        <dbReference type="ChEBI" id="CHEBI:18420"/>
    </ligand>
</feature>
<proteinExistence type="predicted"/>
<dbReference type="Gene3D" id="3.40.50.300">
    <property type="entry name" value="P-loop containing nucleotide triphosphate hydrolases"/>
    <property type="match status" value="1"/>
</dbReference>
<keyword evidence="6" id="KW-1185">Reference proteome</keyword>
<dbReference type="GO" id="GO:0046872">
    <property type="term" value="F:metal ion binding"/>
    <property type="evidence" value="ECO:0007669"/>
    <property type="project" value="UniProtKB-KW"/>
</dbReference>
<dbReference type="GO" id="GO:0003924">
    <property type="term" value="F:GTPase activity"/>
    <property type="evidence" value="ECO:0007669"/>
    <property type="project" value="InterPro"/>
</dbReference>
<dbReference type="InterPro" id="IPR027417">
    <property type="entry name" value="P-loop_NTPase"/>
</dbReference>